<dbReference type="Pfam" id="PF07780">
    <property type="entry name" value="Spb1_C"/>
    <property type="match status" value="1"/>
</dbReference>
<feature type="binding site" evidence="8">
    <location>
        <position position="118"/>
    </location>
    <ligand>
        <name>S-adenosyl-L-methionine</name>
        <dbReference type="ChEBI" id="CHEBI:59789"/>
    </ligand>
</feature>
<feature type="compositionally biased region" description="Acidic residues" evidence="9">
    <location>
        <begin position="602"/>
        <end position="654"/>
    </location>
</feature>
<dbReference type="InterPro" id="IPR002877">
    <property type="entry name" value="RNA_MeTrfase_FtsJ_dom"/>
</dbReference>
<feature type="compositionally biased region" description="Polar residues" evidence="9">
    <location>
        <begin position="1508"/>
        <end position="1528"/>
    </location>
</feature>
<name>A0A8H3C3Q7_9AGAM</name>
<comment type="similarity">
    <text evidence="8">Belongs to the class I-like SAM-binding methyltransferase superfamily. RNA methyltransferase RlmE family. SPB1 subfamily.</text>
</comment>
<keyword evidence="7 8" id="KW-0539">Nucleus</keyword>
<sequence length="1808" mass="202647">MGKTQKKTGKGRLDKYYKLAKEQGYRARSAFKLIQLNKKYGFLESARCCIDLCAAPGGWLQVASKTMPLNSLIVGVDLVHIRPIPRVVTFAQDITTSACRAQLRNELKDWKADVVLHDGAPNVGTAWVQDAYSQSELVLMSLKLAVEFLSPGGTFVTKVFRSVDYNNLIWVFNQLFSKVEATKPPSSRNVSAEIFVVCQGYLAPQHIDPKFLDPKHVFKDVTALPPIPSTSTAQPGSKAHNNVFQPEKKRRARDGYAEGDYTLFHPVGASEFVHSHDPVTVLGSSNQITFKANEEKEWLKHELTTPDVLANCEDLKVLGKGDFKKLLKWRTAIREEAKAKNKPADDATETVEIAEAVDEEQQIEDELHKLTTESAARAKRDRRRANEKRTRTVIRMQLQMTAPLDIGMDFKDDALKGDVFDLGEADGRGVDDESDSESEPEKKEDKAGGEKLEEEDSEDDRLEDELDGLYDQYRERLAERDLKFKAKEAKRKDQSREEWGGIKKDEDGSEDEDSDEGEGGWDAAQAAKDDGEQSSSDEEDEEPVAMKKQKTDQGAKLITKLEEPKKTDQGAKLITKLEEPKVKASKAAQIWFSQDLFKGMADDVEDEDEEQEDESEEEDATPDDEDEDDFEIVPQNLDDDDAPMWDVDNEDEDETKQAYIQSKSFFPLLMHPNQSPIEHGLLTPEAQTLAHKLVNRQTTKTHLLNDGFTRYSLNDQNDIPTWFLDDERKHYKPNIPITKEAVAALRAKQRALDARPIKKVAEAKARKKLRAHQRLEKALKKADGVNEMDDMTEKEKAAQIDKLMNKGMSKGKKKKEVKVVVAKGVHKGIKGRPKGVKGRYAMVDARMRKEMRAKKRKEKANKKRKRNSHFPRWDWSIDRDLATSPAGCRTPYAMEARRQYYEPDHTLLAGHQYFLSDAEFLPTNVLSYQSEDVRMEFLPVDQDAQQLPLLYPFDSVPIDSSQLYVGENDDTTPKIEFSTQWNNRKEAVWDIVGPKRGMQAFITAPVSEARAAPEIWAENIYDAQDVLPYFTIGQTILASKIPRAVSRSVLLTSSLHDVRADWRAGKIGFTVQVRYKLQLNRPKRWKAPSSNKMVNVDCKPMDPIQFRKLRACYEGGIPVRVLATGDFPSLPTFQSKPQEEGGPIYPIGSGNWQNGVVMLGFFWVNKVREIEHSFDSEDIETGKCSGRSKWVFEFLSCDINNCPPWWCPLGDDSEEDSTQSDYSIPDDDEWEPSNASKRRRVEEYIDPQLCVDASMFEVIGQNEERGWSKVKPVPSYPHVDWSGNNWALHHTDPVPDGIHTHTEINAPPGCLPNIPKLSVSTMINANSRTSVKPPAIAPKALGLSLEPIVGNNQCLSRAPKLRASLLLGWHCLTCGRLNPRKKWLNQLCPLCKTISTALILPEWHRRAHTEAVGPIGTLFRLDDGGHQLKTGLHQMAARDEETGLTFVEYWLADAPMPIVAELNRAHLADRRKTRRKVELPKTLKAPQPDMIPSTDASTLGPNTAAPASISSTSVSTVNPQTTAPSIQGRTHPDGGKLIRQRDPGGSRAVFSENTRMLFMHITRPQHPTGLALVDRIFSGFATEVQMERQENNASYRTGASALSCHYTYLAGCGTHVMHTSSPAVDWEEVPGCVYDAHALLVDYQTHTVFNNNKTVREFNQSIYIVGNGDTGTSTFRITHRAEDGPIGYMVFGASCSIEILVGNGENAKKTTKGGATRRAEVLLAHGDALMTMPVEGDAPLQVRVKRTGLAVVSIARHVVPVSAQVETPQGVPRKERLPVLKKLPTPVNRDVTPAKRKARTPSVKHPKT</sequence>
<keyword evidence="2 8" id="KW-0690">Ribosome biogenesis</keyword>
<dbReference type="FunFam" id="3.40.50.150:FF:000004">
    <property type="entry name" value="AdoMet-dependent rRNA methyltransferase SPB1"/>
    <property type="match status" value="1"/>
</dbReference>
<feature type="region of interest" description="Disordered" evidence="9">
    <location>
        <begin position="1781"/>
        <end position="1808"/>
    </location>
</feature>
<evidence type="ECO:0000259" key="12">
    <source>
        <dbReference type="Pfam" id="PF11861"/>
    </source>
</evidence>
<feature type="compositionally biased region" description="Basic and acidic residues" evidence="9">
    <location>
        <begin position="422"/>
        <end position="431"/>
    </location>
</feature>
<dbReference type="EMBL" id="CAJMWV010002904">
    <property type="protein sequence ID" value="CAE6472544.1"/>
    <property type="molecule type" value="Genomic_DNA"/>
</dbReference>
<dbReference type="SUPFAM" id="SSF53335">
    <property type="entry name" value="S-adenosyl-L-methionine-dependent methyltransferases"/>
    <property type="match status" value="1"/>
</dbReference>
<feature type="compositionally biased region" description="Acidic residues" evidence="9">
    <location>
        <begin position="507"/>
        <end position="519"/>
    </location>
</feature>
<dbReference type="GO" id="GO:0008650">
    <property type="term" value="F:rRNA (uridine-2'-O-)-methyltransferase activity"/>
    <property type="evidence" value="ECO:0007669"/>
    <property type="project" value="TreeGrafter"/>
</dbReference>
<reference evidence="13" key="1">
    <citation type="submission" date="2021-01" db="EMBL/GenBank/DDBJ databases">
        <authorList>
            <person name="Kaushik A."/>
        </authorList>
    </citation>
    <scope>NUCLEOTIDE SEQUENCE</scope>
    <source>
        <strain evidence="13">AG3-1AP</strain>
    </source>
</reference>
<keyword evidence="5 8" id="KW-0808">Transferase</keyword>
<dbReference type="GO" id="GO:0000466">
    <property type="term" value="P:maturation of 5.8S rRNA from tricistronic rRNA transcript (SSU-rRNA, 5.8S rRNA, LSU-rRNA)"/>
    <property type="evidence" value="ECO:0007669"/>
    <property type="project" value="TreeGrafter"/>
</dbReference>
<evidence type="ECO:0000256" key="4">
    <source>
        <dbReference type="ARBA" id="ARBA00022603"/>
    </source>
</evidence>
<dbReference type="GO" id="GO:0016435">
    <property type="term" value="F:rRNA (guanine) methyltransferase activity"/>
    <property type="evidence" value="ECO:0007669"/>
    <property type="project" value="TreeGrafter"/>
</dbReference>
<proteinExistence type="inferred from homology"/>
<feature type="compositionally biased region" description="Acidic residues" evidence="9">
    <location>
        <begin position="452"/>
        <end position="467"/>
    </location>
</feature>
<dbReference type="Pfam" id="PF11861">
    <property type="entry name" value="DUF3381"/>
    <property type="match status" value="1"/>
</dbReference>
<feature type="region of interest" description="Disordered" evidence="9">
    <location>
        <begin position="422"/>
        <end position="467"/>
    </location>
</feature>
<feature type="compositionally biased region" description="Polar residues" evidence="9">
    <location>
        <begin position="229"/>
        <end position="244"/>
    </location>
</feature>
<evidence type="ECO:0000256" key="3">
    <source>
        <dbReference type="ARBA" id="ARBA00022552"/>
    </source>
</evidence>
<feature type="compositionally biased region" description="Basic residues" evidence="9">
    <location>
        <begin position="1794"/>
        <end position="1808"/>
    </location>
</feature>
<feature type="binding site" evidence="8">
    <location>
        <position position="59"/>
    </location>
    <ligand>
        <name>S-adenosyl-L-methionine</name>
        <dbReference type="ChEBI" id="CHEBI:59789"/>
    </ligand>
</feature>
<evidence type="ECO:0000259" key="10">
    <source>
        <dbReference type="Pfam" id="PF01728"/>
    </source>
</evidence>
<dbReference type="Proteomes" id="UP000663831">
    <property type="component" value="Unassembled WGS sequence"/>
</dbReference>
<keyword evidence="3 8" id="KW-0698">rRNA processing</keyword>
<dbReference type="HAMAP" id="MF_01547">
    <property type="entry name" value="RNA_methyltr_E"/>
    <property type="match status" value="1"/>
</dbReference>
<evidence type="ECO:0008006" key="15">
    <source>
        <dbReference type="Google" id="ProtNLM"/>
    </source>
</evidence>
<dbReference type="Pfam" id="PF01728">
    <property type="entry name" value="FtsJ"/>
    <property type="match status" value="1"/>
</dbReference>
<keyword evidence="4 8" id="KW-0489">Methyltransferase</keyword>
<feature type="compositionally biased region" description="Basic and acidic residues" evidence="9">
    <location>
        <begin position="1530"/>
        <end position="1544"/>
    </location>
</feature>
<feature type="region of interest" description="Disordered" evidence="9">
    <location>
        <begin position="1213"/>
        <end position="1238"/>
    </location>
</feature>
<comment type="caution">
    <text evidence="13">The sequence shown here is derived from an EMBL/GenBank/DDBJ whole genome shotgun (WGS) entry which is preliminary data.</text>
</comment>
<feature type="region of interest" description="Disordered" evidence="9">
    <location>
        <begin position="229"/>
        <end position="249"/>
    </location>
</feature>
<dbReference type="InterPro" id="IPR015507">
    <property type="entry name" value="rRNA-MeTfrase_E"/>
</dbReference>
<dbReference type="InterPro" id="IPR050082">
    <property type="entry name" value="RNA_methyltr_RlmE"/>
</dbReference>
<keyword evidence="6 8" id="KW-0949">S-adenosyl-L-methionine</keyword>
<dbReference type="GO" id="GO:0005730">
    <property type="term" value="C:nucleolus"/>
    <property type="evidence" value="ECO:0007669"/>
    <property type="project" value="UniProtKB-SubCell"/>
</dbReference>
<dbReference type="Gene3D" id="3.40.50.150">
    <property type="entry name" value="Vaccinia Virus protein VP39"/>
    <property type="match status" value="1"/>
</dbReference>
<dbReference type="GO" id="GO:0000463">
    <property type="term" value="P:maturation of LSU-rRNA from tricistronic rRNA transcript (SSU-rRNA, 5.8S rRNA, LSU-rRNA)"/>
    <property type="evidence" value="ECO:0007669"/>
    <property type="project" value="TreeGrafter"/>
</dbReference>
<feature type="compositionally biased region" description="Basic and acidic residues" evidence="9">
    <location>
        <begin position="549"/>
        <end position="582"/>
    </location>
</feature>
<dbReference type="InterPro" id="IPR012920">
    <property type="entry name" value="rRNA_MeTfrase_SPB1-like_C"/>
</dbReference>
<feature type="binding site" evidence="8">
    <location>
        <position position="57"/>
    </location>
    <ligand>
        <name>S-adenosyl-L-methionine</name>
        <dbReference type="ChEBI" id="CHEBI:59789"/>
    </ligand>
</feature>
<feature type="active site" description="Proton acceptor" evidence="8">
    <location>
        <position position="158"/>
    </location>
</feature>
<dbReference type="InterPro" id="IPR029063">
    <property type="entry name" value="SAM-dependent_MTases_sf"/>
</dbReference>
<feature type="domain" description="Ribosomal RNA methyltransferase FtsJ" evidence="10">
    <location>
        <begin position="25"/>
        <end position="201"/>
    </location>
</feature>
<feature type="compositionally biased region" description="Basic and acidic residues" evidence="9">
    <location>
        <begin position="439"/>
        <end position="451"/>
    </location>
</feature>
<feature type="binding site" evidence="8">
    <location>
        <position position="77"/>
    </location>
    <ligand>
        <name>S-adenosyl-L-methionine</name>
        <dbReference type="ChEBI" id="CHEBI:59789"/>
    </ligand>
</feature>
<feature type="region of interest" description="Disordered" evidence="9">
    <location>
        <begin position="598"/>
        <end position="654"/>
    </location>
</feature>
<evidence type="ECO:0000259" key="11">
    <source>
        <dbReference type="Pfam" id="PF07780"/>
    </source>
</evidence>
<protein>
    <recommendedName>
        <fullName evidence="15">AdoMet-dependent rRNA methyltransferase SPB1</fullName>
    </recommendedName>
</protein>
<evidence type="ECO:0000313" key="13">
    <source>
        <dbReference type="EMBL" id="CAE6472544.1"/>
    </source>
</evidence>
<comment type="subcellular location">
    <subcellularLocation>
        <location evidence="1 8">Nucleus</location>
        <location evidence="1 8">Nucleolus</location>
    </subcellularLocation>
</comment>
<feature type="domain" description="Ribosomal RNA methyltransferase SPB1-like C-terminal" evidence="11">
    <location>
        <begin position="624"/>
        <end position="859"/>
    </location>
</feature>
<organism evidence="13 14">
    <name type="scientific">Rhizoctonia solani</name>
    <dbReference type="NCBI Taxonomy" id="456999"/>
    <lineage>
        <taxon>Eukaryota</taxon>
        <taxon>Fungi</taxon>
        <taxon>Dikarya</taxon>
        <taxon>Basidiomycota</taxon>
        <taxon>Agaricomycotina</taxon>
        <taxon>Agaricomycetes</taxon>
        <taxon>Cantharellales</taxon>
        <taxon>Ceratobasidiaceae</taxon>
        <taxon>Rhizoctonia</taxon>
    </lineage>
</organism>
<evidence type="ECO:0000256" key="8">
    <source>
        <dbReference type="HAMAP-Rule" id="MF_03163"/>
    </source>
</evidence>
<feature type="region of interest" description="Disordered" evidence="9">
    <location>
        <begin position="481"/>
        <end position="585"/>
    </location>
</feature>
<dbReference type="PANTHER" id="PTHR10920:SF13">
    <property type="entry name" value="PRE-RRNA 2'-O-RIBOSE RNA METHYLTRANSFERASE FTSJ3"/>
    <property type="match status" value="1"/>
</dbReference>
<feature type="compositionally biased region" description="Basic residues" evidence="9">
    <location>
        <begin position="377"/>
        <end position="386"/>
    </location>
</feature>
<feature type="region of interest" description="Disordered" evidence="9">
    <location>
        <begin position="357"/>
        <end position="392"/>
    </location>
</feature>
<evidence type="ECO:0000256" key="9">
    <source>
        <dbReference type="SAM" id="MobiDB-lite"/>
    </source>
</evidence>
<feature type="region of interest" description="Disordered" evidence="9">
    <location>
        <begin position="1470"/>
        <end position="1546"/>
    </location>
</feature>
<feature type="compositionally biased region" description="Basic and acidic residues" evidence="9">
    <location>
        <begin position="1470"/>
        <end position="1481"/>
    </location>
</feature>
<dbReference type="HAMAP" id="MF_03163">
    <property type="entry name" value="RNA_methyltr_E_SPB1"/>
    <property type="match status" value="1"/>
</dbReference>
<accession>A0A8H3C3Q7</accession>
<dbReference type="GO" id="GO:0030687">
    <property type="term" value="C:preribosome, large subunit precursor"/>
    <property type="evidence" value="ECO:0007669"/>
    <property type="project" value="TreeGrafter"/>
</dbReference>
<dbReference type="PANTHER" id="PTHR10920">
    <property type="entry name" value="RIBOSOMAL RNA METHYLTRANSFERASE"/>
    <property type="match status" value="1"/>
</dbReference>
<feature type="binding site" evidence="8">
    <location>
        <position position="93"/>
    </location>
    <ligand>
        <name>S-adenosyl-L-methionine</name>
        <dbReference type="ChEBI" id="CHEBI:59789"/>
    </ligand>
</feature>
<dbReference type="InterPro" id="IPR028589">
    <property type="entry name" value="SPB1-like"/>
</dbReference>
<evidence type="ECO:0000256" key="1">
    <source>
        <dbReference type="ARBA" id="ARBA00004604"/>
    </source>
</evidence>
<feature type="domain" description="DUF3381" evidence="12">
    <location>
        <begin position="246"/>
        <end position="394"/>
    </location>
</feature>
<evidence type="ECO:0000256" key="6">
    <source>
        <dbReference type="ARBA" id="ARBA00022691"/>
    </source>
</evidence>
<feature type="compositionally biased region" description="Acidic residues" evidence="9">
    <location>
        <begin position="1213"/>
        <end position="1231"/>
    </location>
</feature>
<evidence type="ECO:0000256" key="7">
    <source>
        <dbReference type="ARBA" id="ARBA00023242"/>
    </source>
</evidence>
<dbReference type="InterPro" id="IPR024576">
    <property type="entry name" value="rRNA_MeTfrase_Spb1_DUF3381"/>
</dbReference>
<evidence type="ECO:0000256" key="2">
    <source>
        <dbReference type="ARBA" id="ARBA00022517"/>
    </source>
</evidence>
<gene>
    <name evidence="13" type="ORF">RDB_LOCUS88296</name>
</gene>
<evidence type="ECO:0000256" key="5">
    <source>
        <dbReference type="ARBA" id="ARBA00022679"/>
    </source>
</evidence>
<feature type="compositionally biased region" description="Basic and acidic residues" evidence="9">
    <location>
        <begin position="481"/>
        <end position="506"/>
    </location>
</feature>
<evidence type="ECO:0000313" key="14">
    <source>
        <dbReference type="Proteomes" id="UP000663831"/>
    </source>
</evidence>